<feature type="transmembrane region" description="Helical" evidence="1">
    <location>
        <begin position="165"/>
        <end position="186"/>
    </location>
</feature>
<protein>
    <submittedName>
        <fullName evidence="2">Uncharacterized protein</fullName>
    </submittedName>
</protein>
<evidence type="ECO:0000256" key="1">
    <source>
        <dbReference type="SAM" id="Phobius"/>
    </source>
</evidence>
<name>A0ABZ2ZYA0_9MICC</name>
<reference evidence="2 3" key="1">
    <citation type="submission" date="2024-04" db="EMBL/GenBank/DDBJ databases">
        <title>Arthrobacter sp. from Plains bison fecal sample.</title>
        <authorList>
            <person name="Ruzzini A."/>
        </authorList>
    </citation>
    <scope>NUCLEOTIDE SEQUENCE [LARGE SCALE GENOMIC DNA]</scope>
    <source>
        <strain evidence="2 3">EINP1</strain>
    </source>
</reference>
<keyword evidence="1" id="KW-0472">Membrane</keyword>
<proteinExistence type="predicted"/>
<keyword evidence="1" id="KW-1133">Transmembrane helix</keyword>
<organism evidence="2 3">
    <name type="scientific">Arthrobacter citreus</name>
    <dbReference type="NCBI Taxonomy" id="1670"/>
    <lineage>
        <taxon>Bacteria</taxon>
        <taxon>Bacillati</taxon>
        <taxon>Actinomycetota</taxon>
        <taxon>Actinomycetes</taxon>
        <taxon>Micrococcales</taxon>
        <taxon>Micrococcaceae</taxon>
        <taxon>Arthrobacter</taxon>
    </lineage>
</organism>
<keyword evidence="1" id="KW-0812">Transmembrane</keyword>
<gene>
    <name evidence="2" type="ORF">AAE021_06360</name>
</gene>
<dbReference type="Proteomes" id="UP001448858">
    <property type="component" value="Chromosome"/>
</dbReference>
<evidence type="ECO:0000313" key="3">
    <source>
        <dbReference type="Proteomes" id="UP001448858"/>
    </source>
</evidence>
<keyword evidence="3" id="KW-1185">Reference proteome</keyword>
<dbReference type="RefSeq" id="WP_342024768.1">
    <property type="nucleotide sequence ID" value="NZ_CP151657.1"/>
</dbReference>
<dbReference type="EMBL" id="CP151657">
    <property type="protein sequence ID" value="WZP17173.1"/>
    <property type="molecule type" value="Genomic_DNA"/>
</dbReference>
<evidence type="ECO:0000313" key="2">
    <source>
        <dbReference type="EMBL" id="WZP17173.1"/>
    </source>
</evidence>
<accession>A0ABZ2ZYA0</accession>
<sequence length="195" mass="21692">MAETPSTPYVAGVQKRRFTNEELRARIPGWGVDLDPADRPSVPKMQTDVDTGAHWDFPERQQQKQPREHSIEHQFVTPVFGTSVPLKGVSGAMRRYAYKYSEARAAHWLILIAADRVDAGGSHLRSFLTLRPDNPVTETGAVTEFTRHGFSSRFGRKRADLKEQALVPVFAAGPWILAGGAVFAAVRRLVRAART</sequence>